<gene>
    <name evidence="12" type="ORF">PECUL_23A034919</name>
</gene>
<keyword evidence="7" id="KW-0472">Membrane</keyword>
<evidence type="ECO:0000256" key="2">
    <source>
        <dbReference type="ARBA" id="ARBA00010996"/>
    </source>
</evidence>
<keyword evidence="13" id="KW-1185">Reference proteome</keyword>
<dbReference type="GO" id="GO:0006878">
    <property type="term" value="P:intracellular copper ion homeostasis"/>
    <property type="evidence" value="ECO:0007669"/>
    <property type="project" value="UniProtKB-UniRule"/>
</dbReference>
<comment type="function">
    <text evidence="8">Copper metallochaperone essential for the synthesis and maturation of cytochrome c oxidase subunit II (MT-CO2/COX2) by facilitating the incorporation of copper into the Cu(A) site of MT-CO2/COX2.</text>
</comment>
<feature type="disulfide bond" description="Redox-active" evidence="10">
    <location>
        <begin position="141"/>
        <end position="145"/>
    </location>
</feature>
<reference evidence="12" key="1">
    <citation type="submission" date="2022-03" db="EMBL/GenBank/DDBJ databases">
        <authorList>
            <person name="Alioto T."/>
            <person name="Alioto T."/>
            <person name="Gomez Garrido J."/>
        </authorList>
    </citation>
    <scope>NUCLEOTIDE SEQUENCE</scope>
</reference>
<comment type="similarity">
    <text evidence="2 8">Belongs to the SCO1/2 family.</text>
</comment>
<organism evidence="12 13">
    <name type="scientific">Pelobates cultripes</name>
    <name type="common">Western spadefoot toad</name>
    <dbReference type="NCBI Taxonomy" id="61616"/>
    <lineage>
        <taxon>Eukaryota</taxon>
        <taxon>Metazoa</taxon>
        <taxon>Chordata</taxon>
        <taxon>Craniata</taxon>
        <taxon>Vertebrata</taxon>
        <taxon>Euteleostomi</taxon>
        <taxon>Amphibia</taxon>
        <taxon>Batrachia</taxon>
        <taxon>Anura</taxon>
        <taxon>Pelobatoidea</taxon>
        <taxon>Pelobatidae</taxon>
        <taxon>Pelobates</taxon>
    </lineage>
</organism>
<evidence type="ECO:0000256" key="5">
    <source>
        <dbReference type="ARBA" id="ARBA00023008"/>
    </source>
</evidence>
<dbReference type="InterPro" id="IPR017276">
    <property type="entry name" value="Synth_of_cyt-c-oxidase_Sco1/2"/>
</dbReference>
<evidence type="ECO:0000256" key="11">
    <source>
        <dbReference type="SAM" id="MobiDB-lite"/>
    </source>
</evidence>
<dbReference type="InterPro" id="IPR036249">
    <property type="entry name" value="Thioredoxin-like_sf"/>
</dbReference>
<dbReference type="InterPro" id="IPR003782">
    <property type="entry name" value="SCO1/SenC"/>
</dbReference>
<keyword evidence="8" id="KW-0143">Chaperone</keyword>
<proteinExistence type="inferred from homology"/>
<evidence type="ECO:0000256" key="6">
    <source>
        <dbReference type="ARBA" id="ARBA00023128"/>
    </source>
</evidence>
<keyword evidence="3 8" id="KW-0479">Metal-binding</keyword>
<dbReference type="FunFam" id="3.40.30.10:FF:000013">
    <property type="entry name" value="Blast:Protein SCO1 homolog, mitochondrial"/>
    <property type="match status" value="1"/>
</dbReference>
<evidence type="ECO:0000256" key="7">
    <source>
        <dbReference type="ARBA" id="ARBA00023136"/>
    </source>
</evidence>
<feature type="region of interest" description="Disordered" evidence="11">
    <location>
        <begin position="44"/>
        <end position="63"/>
    </location>
</feature>
<dbReference type="Proteomes" id="UP001295444">
    <property type="component" value="Chromosome 03"/>
</dbReference>
<dbReference type="PIRSF" id="PIRSF037736">
    <property type="entry name" value="SCO1"/>
    <property type="match status" value="1"/>
</dbReference>
<keyword evidence="10" id="KW-1015">Disulfide bond</keyword>
<evidence type="ECO:0000256" key="1">
    <source>
        <dbReference type="ARBA" id="ARBA00004434"/>
    </source>
</evidence>
<evidence type="ECO:0000313" key="13">
    <source>
        <dbReference type="Proteomes" id="UP001295444"/>
    </source>
</evidence>
<dbReference type="Gene3D" id="3.40.30.10">
    <property type="entry name" value="Glutaredoxin"/>
    <property type="match status" value="1"/>
</dbReference>
<accession>A0AAD1RPA4</accession>
<dbReference type="GO" id="GO:0005743">
    <property type="term" value="C:mitochondrial inner membrane"/>
    <property type="evidence" value="ECO:0007669"/>
    <property type="project" value="UniProtKB-SubCell"/>
</dbReference>
<name>A0AAD1RPA4_PELCU</name>
<evidence type="ECO:0000313" key="12">
    <source>
        <dbReference type="EMBL" id="CAH2275346.1"/>
    </source>
</evidence>
<feature type="compositionally biased region" description="Polar residues" evidence="11">
    <location>
        <begin position="44"/>
        <end position="58"/>
    </location>
</feature>
<evidence type="ECO:0000256" key="10">
    <source>
        <dbReference type="PIRSR" id="PIRSR603782-2"/>
    </source>
</evidence>
<sequence length="274" mass="30897">MLVGVCVRHLAQSTPVHCGAMISFNSILRRSPSHIKWFTHSKGVSTSPKLQSTQKSSSPRPPVSLRTRLGVTGILGGGALGVWYYLRWEKQKQQKIKRIQQLQTLAVGLGDFRLINHMGQPCCKQDLRGKWVLMYFGFTHCPDICPDELEKMSSAVSLLDKDPTVPPVLPVFITVDPERDNVPALAKYVSEFHPRLLGLTGTPEQVKEVAKAYRVYYSAGQPDEDNDYIIDHTIIIYLLNPDGLFTDYYNRGKTDQEIADSVKRHMQTYTSVFS</sequence>
<keyword evidence="4 8" id="KW-0999">Mitochondrion inner membrane</keyword>
<protein>
    <submittedName>
        <fullName evidence="12">SCO2 homolog, mitochondrial</fullName>
    </submittedName>
</protein>
<keyword evidence="5 8" id="KW-0186">Copper</keyword>
<feature type="binding site" evidence="9">
    <location>
        <position position="232"/>
    </location>
    <ligand>
        <name>Cu cation</name>
        <dbReference type="ChEBI" id="CHEBI:23378"/>
    </ligand>
</feature>
<dbReference type="CDD" id="cd02968">
    <property type="entry name" value="SCO"/>
    <property type="match status" value="1"/>
</dbReference>
<keyword evidence="6 8" id="KW-0496">Mitochondrion</keyword>
<feature type="binding site" evidence="9">
    <location>
        <position position="145"/>
    </location>
    <ligand>
        <name>Cu cation</name>
        <dbReference type="ChEBI" id="CHEBI:23378"/>
    </ligand>
</feature>
<dbReference type="AlphaFoldDB" id="A0AAD1RPA4"/>
<dbReference type="GO" id="GO:0033617">
    <property type="term" value="P:mitochondrial respiratory chain complex IV assembly"/>
    <property type="evidence" value="ECO:0007669"/>
    <property type="project" value="TreeGrafter"/>
</dbReference>
<dbReference type="EMBL" id="OW240914">
    <property type="protein sequence ID" value="CAH2275346.1"/>
    <property type="molecule type" value="Genomic_DNA"/>
</dbReference>
<dbReference type="PANTHER" id="PTHR12151:SF2">
    <property type="entry name" value="PROTEIN SCO2 HOMOLOG, MITOCHONDRIAL"/>
    <property type="match status" value="1"/>
</dbReference>
<dbReference type="Pfam" id="PF02630">
    <property type="entry name" value="SCO1-SenC"/>
    <property type="match status" value="1"/>
</dbReference>
<dbReference type="GO" id="GO:0005507">
    <property type="term" value="F:copper ion binding"/>
    <property type="evidence" value="ECO:0007669"/>
    <property type="project" value="InterPro"/>
</dbReference>
<evidence type="ECO:0000256" key="9">
    <source>
        <dbReference type="PIRSR" id="PIRSR037736-1"/>
    </source>
</evidence>
<evidence type="ECO:0000256" key="8">
    <source>
        <dbReference type="PIRNR" id="PIRNR037736"/>
    </source>
</evidence>
<evidence type="ECO:0000256" key="4">
    <source>
        <dbReference type="ARBA" id="ARBA00022792"/>
    </source>
</evidence>
<dbReference type="PANTHER" id="PTHR12151">
    <property type="entry name" value="ELECTRON TRANSPORT PROTIN SCO1/SENC FAMILY MEMBER"/>
    <property type="match status" value="1"/>
</dbReference>
<comment type="subcellular location">
    <subcellularLocation>
        <location evidence="1">Mitochondrion inner membrane</location>
        <topology evidence="1">Single-pass membrane protein</topology>
    </subcellularLocation>
</comment>
<comment type="subunit">
    <text evidence="8">Homodimer.</text>
</comment>
<dbReference type="SUPFAM" id="SSF52833">
    <property type="entry name" value="Thioredoxin-like"/>
    <property type="match status" value="1"/>
</dbReference>
<feature type="binding site" evidence="9">
    <location>
        <position position="141"/>
    </location>
    <ligand>
        <name>Cu cation</name>
        <dbReference type="ChEBI" id="CHEBI:23378"/>
    </ligand>
</feature>
<dbReference type="GO" id="GO:0016531">
    <property type="term" value="F:copper chaperone activity"/>
    <property type="evidence" value="ECO:0007669"/>
    <property type="project" value="InterPro"/>
</dbReference>
<evidence type="ECO:0000256" key="3">
    <source>
        <dbReference type="ARBA" id="ARBA00022723"/>
    </source>
</evidence>